<dbReference type="RefSeq" id="WP_237821991.1">
    <property type="nucleotide sequence ID" value="NZ_JAKLTQ010000010.1"/>
</dbReference>
<accession>A0ABS9L8Y6</accession>
<dbReference type="Proteomes" id="UP001165368">
    <property type="component" value="Unassembled WGS sequence"/>
</dbReference>
<comment type="caution">
    <text evidence="1">The sequence shown here is derived from an EMBL/GenBank/DDBJ whole genome shotgun (WGS) entry which is preliminary data.</text>
</comment>
<protein>
    <submittedName>
        <fullName evidence="1">Uncharacterized protein</fullName>
    </submittedName>
</protein>
<reference evidence="1" key="1">
    <citation type="submission" date="2022-01" db="EMBL/GenBank/DDBJ databases">
        <authorList>
            <person name="Jo J.-H."/>
            <person name="Im W.-T."/>
        </authorList>
    </citation>
    <scope>NUCLEOTIDE SEQUENCE</scope>
    <source>
        <strain evidence="1">I2-34</strain>
    </source>
</reference>
<proteinExistence type="predicted"/>
<name>A0ABS9L8Y6_9MICC</name>
<gene>
    <name evidence="1" type="ORF">LVY72_14250</name>
</gene>
<dbReference type="EMBL" id="JAKLTQ010000010">
    <property type="protein sequence ID" value="MCG2623061.1"/>
    <property type="molecule type" value="Genomic_DNA"/>
</dbReference>
<keyword evidence="2" id="KW-1185">Reference proteome</keyword>
<sequence>MTHPLRIVTLKAAAGTGWNAFQEQLDTAYEEVRSLAVSGRRHGILVTRHSRDTYTVSVSPEVPYGMTYERDEAGTH</sequence>
<evidence type="ECO:0000313" key="1">
    <source>
        <dbReference type="EMBL" id="MCG2623061.1"/>
    </source>
</evidence>
<organism evidence="1 2">
    <name type="scientific">Arthrobacter hankyongi</name>
    <dbReference type="NCBI Taxonomy" id="2904801"/>
    <lineage>
        <taxon>Bacteria</taxon>
        <taxon>Bacillati</taxon>
        <taxon>Actinomycetota</taxon>
        <taxon>Actinomycetes</taxon>
        <taxon>Micrococcales</taxon>
        <taxon>Micrococcaceae</taxon>
        <taxon>Arthrobacter</taxon>
    </lineage>
</organism>
<evidence type="ECO:0000313" key="2">
    <source>
        <dbReference type="Proteomes" id="UP001165368"/>
    </source>
</evidence>